<dbReference type="GeneID" id="107266939"/>
<dbReference type="PANTHER" id="PTHR48021">
    <property type="match status" value="1"/>
</dbReference>
<evidence type="ECO:0000256" key="4">
    <source>
        <dbReference type="ARBA" id="ARBA00022989"/>
    </source>
</evidence>
<evidence type="ECO:0000313" key="11">
    <source>
        <dbReference type="Proteomes" id="UP000694920"/>
    </source>
</evidence>
<dbReference type="InterPro" id="IPR050549">
    <property type="entry name" value="MFS_Trehalose_Transporter"/>
</dbReference>
<dbReference type="PROSITE" id="PS00217">
    <property type="entry name" value="SUGAR_TRANSPORT_2"/>
    <property type="match status" value="1"/>
</dbReference>
<gene>
    <name evidence="12" type="primary">LOC107266939</name>
</gene>
<dbReference type="RefSeq" id="XP_015593489.1">
    <property type="nucleotide sequence ID" value="XM_015738003.2"/>
</dbReference>
<feature type="transmembrane region" description="Helical" evidence="9">
    <location>
        <begin position="41"/>
        <end position="60"/>
    </location>
</feature>
<dbReference type="SUPFAM" id="SSF103473">
    <property type="entry name" value="MFS general substrate transporter"/>
    <property type="match status" value="1"/>
</dbReference>
<reference evidence="12" key="1">
    <citation type="submission" date="2025-08" db="UniProtKB">
        <authorList>
            <consortium name="RefSeq"/>
        </authorList>
    </citation>
    <scope>IDENTIFICATION</scope>
</reference>
<dbReference type="PRINTS" id="PR00171">
    <property type="entry name" value="SUGRTRNSPORT"/>
</dbReference>
<dbReference type="FunFam" id="1.20.1250.20:FF:000055">
    <property type="entry name" value="Facilitated trehalose transporter Tret1-2 homolog"/>
    <property type="match status" value="1"/>
</dbReference>
<feature type="transmembrane region" description="Helical" evidence="9">
    <location>
        <begin position="349"/>
        <end position="371"/>
    </location>
</feature>
<dbReference type="AlphaFoldDB" id="A0AAJ7FII2"/>
<proteinExistence type="inferred from homology"/>
<evidence type="ECO:0000313" key="12">
    <source>
        <dbReference type="RefSeq" id="XP_015593489.1"/>
    </source>
</evidence>
<feature type="transmembrane region" description="Helical" evidence="9">
    <location>
        <begin position="201"/>
        <end position="224"/>
    </location>
</feature>
<evidence type="ECO:0000256" key="6">
    <source>
        <dbReference type="ARBA" id="ARBA00023180"/>
    </source>
</evidence>
<comment type="subcellular location">
    <subcellularLocation>
        <location evidence="1">Cell membrane</location>
        <topology evidence="1">Multi-pass membrane protein</topology>
    </subcellularLocation>
</comment>
<dbReference type="InterPro" id="IPR036259">
    <property type="entry name" value="MFS_trans_sf"/>
</dbReference>
<sequence length="499" mass="54772">MDQDKDKVFVYPLIDPPEKTDGVHSFTMENKINTRTQWKQWMACISATLSMVAVGTVYGWTTTSLSRLMDDKDAPVTINKDQSSWIVSLTVIGAMIGPFLGAWMADVFGRKRSLLISSLFYIVGWIIVIFATNVASLYVARIILGMGVGISYTTNPMYVSEVADMNIRGALGTLIALNVFTGSLFTCSIAPWISIQLLNKILIIIPVIFVATFIWFPESPYFLAVKGRHDEAIKTIAFFKGITDKEEAREELDSILSHINETTDDSQSWKEKLIQLTQPNNRQALVIVIVLIGAQQLSGSFSTIQYLGTLFKEANIGIDSDIATIIVLAVGLVSSTLSTMTVEGAGRRPLLMISSLGSAFTLLILGIYLLLQTHGIDVSVVNLLPVFDVILFQVAYPFGLGTLPNTLIGELFPSNVKGIAGATVTISDGILGFAVSKLYQVIGDALGTHSVYFFFSGSCVLAFVFVLICIPETKRRTFNEIQDLLKNNRLQCGRRRSTV</sequence>
<organism evidence="11 12">
    <name type="scientific">Cephus cinctus</name>
    <name type="common">Wheat stem sawfly</name>
    <dbReference type="NCBI Taxonomy" id="211228"/>
    <lineage>
        <taxon>Eukaryota</taxon>
        <taxon>Metazoa</taxon>
        <taxon>Ecdysozoa</taxon>
        <taxon>Arthropoda</taxon>
        <taxon>Hexapoda</taxon>
        <taxon>Insecta</taxon>
        <taxon>Pterygota</taxon>
        <taxon>Neoptera</taxon>
        <taxon>Endopterygota</taxon>
        <taxon>Hymenoptera</taxon>
        <taxon>Cephoidea</taxon>
        <taxon>Cephidae</taxon>
        <taxon>Cephus</taxon>
    </lineage>
</organism>
<accession>A0AAJ7FII2</accession>
<dbReference type="KEGG" id="ccin:107266939"/>
<dbReference type="PANTHER" id="PTHR48021:SF46">
    <property type="entry name" value="MAJOR FACILITATOR SUPERFAMILY (MFS) PROFILE DOMAIN-CONTAINING PROTEIN"/>
    <property type="match status" value="1"/>
</dbReference>
<dbReference type="PROSITE" id="PS00216">
    <property type="entry name" value="SUGAR_TRANSPORT_1"/>
    <property type="match status" value="1"/>
</dbReference>
<evidence type="ECO:0000256" key="2">
    <source>
        <dbReference type="ARBA" id="ARBA00022475"/>
    </source>
</evidence>
<evidence type="ECO:0000256" key="9">
    <source>
        <dbReference type="SAM" id="Phobius"/>
    </source>
</evidence>
<keyword evidence="3 9" id="KW-0812">Transmembrane</keyword>
<comment type="similarity">
    <text evidence="7">Belongs to the major facilitator superfamily. Sugar transporter (TC 2.A.1.1) family. Trehalose transporter subfamily.</text>
</comment>
<dbReference type="GO" id="GO:0005886">
    <property type="term" value="C:plasma membrane"/>
    <property type="evidence" value="ECO:0007669"/>
    <property type="project" value="UniProtKB-SubCell"/>
</dbReference>
<name>A0AAJ7FII2_CEPCN</name>
<feature type="transmembrane region" description="Helical" evidence="9">
    <location>
        <begin position="138"/>
        <end position="159"/>
    </location>
</feature>
<keyword evidence="6" id="KW-0325">Glycoprotein</keyword>
<feature type="transmembrane region" description="Helical" evidence="9">
    <location>
        <begin position="85"/>
        <end position="105"/>
    </location>
</feature>
<feature type="domain" description="Major facilitator superfamily (MFS) profile" evidence="10">
    <location>
        <begin position="39"/>
        <end position="474"/>
    </location>
</feature>
<keyword evidence="2" id="KW-1003">Cell membrane</keyword>
<dbReference type="NCBIfam" id="TIGR00879">
    <property type="entry name" value="SP"/>
    <property type="match status" value="1"/>
</dbReference>
<evidence type="ECO:0000259" key="10">
    <source>
        <dbReference type="PROSITE" id="PS50850"/>
    </source>
</evidence>
<keyword evidence="8" id="KW-0813">Transport</keyword>
<dbReference type="InterPro" id="IPR020846">
    <property type="entry name" value="MFS_dom"/>
</dbReference>
<dbReference type="Proteomes" id="UP000694920">
    <property type="component" value="Unplaced"/>
</dbReference>
<dbReference type="InterPro" id="IPR003663">
    <property type="entry name" value="Sugar/inositol_transpt"/>
</dbReference>
<feature type="transmembrane region" description="Helical" evidence="9">
    <location>
        <begin position="322"/>
        <end position="342"/>
    </location>
</feature>
<keyword evidence="4 9" id="KW-1133">Transmembrane helix</keyword>
<keyword evidence="11" id="KW-1185">Reference proteome</keyword>
<evidence type="ECO:0000256" key="7">
    <source>
        <dbReference type="ARBA" id="ARBA00024348"/>
    </source>
</evidence>
<evidence type="ECO:0000256" key="5">
    <source>
        <dbReference type="ARBA" id="ARBA00023136"/>
    </source>
</evidence>
<feature type="transmembrane region" description="Helical" evidence="9">
    <location>
        <begin position="383"/>
        <end position="407"/>
    </location>
</feature>
<feature type="transmembrane region" description="Helical" evidence="9">
    <location>
        <begin position="419"/>
        <end position="439"/>
    </location>
</feature>
<dbReference type="InterPro" id="IPR005829">
    <property type="entry name" value="Sugar_transporter_CS"/>
</dbReference>
<evidence type="ECO:0000256" key="1">
    <source>
        <dbReference type="ARBA" id="ARBA00004651"/>
    </source>
</evidence>
<dbReference type="GO" id="GO:0022857">
    <property type="term" value="F:transmembrane transporter activity"/>
    <property type="evidence" value="ECO:0007669"/>
    <property type="project" value="InterPro"/>
</dbReference>
<dbReference type="InterPro" id="IPR005828">
    <property type="entry name" value="MFS_sugar_transport-like"/>
</dbReference>
<dbReference type="Pfam" id="PF00083">
    <property type="entry name" value="Sugar_tr"/>
    <property type="match status" value="1"/>
</dbReference>
<feature type="transmembrane region" description="Helical" evidence="9">
    <location>
        <begin position="451"/>
        <end position="470"/>
    </location>
</feature>
<keyword evidence="5 9" id="KW-0472">Membrane</keyword>
<dbReference type="PROSITE" id="PS50850">
    <property type="entry name" value="MFS"/>
    <property type="match status" value="1"/>
</dbReference>
<feature type="transmembrane region" description="Helical" evidence="9">
    <location>
        <begin position="284"/>
        <end position="302"/>
    </location>
</feature>
<feature type="transmembrane region" description="Helical" evidence="9">
    <location>
        <begin position="114"/>
        <end position="132"/>
    </location>
</feature>
<evidence type="ECO:0000256" key="8">
    <source>
        <dbReference type="RuleBase" id="RU003346"/>
    </source>
</evidence>
<evidence type="ECO:0000256" key="3">
    <source>
        <dbReference type="ARBA" id="ARBA00022692"/>
    </source>
</evidence>
<feature type="transmembrane region" description="Helical" evidence="9">
    <location>
        <begin position="171"/>
        <end position="195"/>
    </location>
</feature>
<protein>
    <submittedName>
        <fullName evidence="12">Facilitated trehalose transporter Tret1 isoform X1</fullName>
    </submittedName>
</protein>
<dbReference type="Gene3D" id="1.20.1250.20">
    <property type="entry name" value="MFS general substrate transporter like domains"/>
    <property type="match status" value="1"/>
</dbReference>